<evidence type="ECO:0000313" key="4">
    <source>
        <dbReference type="EMBL" id="TQE90413.1"/>
    </source>
</evidence>
<dbReference type="InterPro" id="IPR052179">
    <property type="entry name" value="DD-CPase-like"/>
</dbReference>
<dbReference type="PANTHER" id="PTHR34385">
    <property type="entry name" value="D-ALANYL-D-ALANINE CARBOXYPEPTIDASE"/>
    <property type="match status" value="1"/>
</dbReference>
<sequence>MKNKMQSYILIGSLLLLIIAIAATILIVQMNHDTKTANDEDNEIAASPDSDEKDQKKEEENQGTSEPAGDEQHKGTVEGKQQETPQPQQPKQQQNQQTNKQQAQPKQHQPAENKTVDNNGYIEGQQLPSKPTYIKGVLIANKKYPLPKDFAPGESKEARAAFEKMAQDARKHGFELVAFSTYRSYEYQQMLYNRYVQRDGKEKADRYSARPGYSEHQTGLAFDIGEKSREDLWLTEEFGESPAGKWLAANAHKYGFILRYPKGKEHITGYMYEAWHFRYLGVDLATKVKESGLTLEEYLGIV</sequence>
<dbReference type="GO" id="GO:0008233">
    <property type="term" value="F:peptidase activity"/>
    <property type="evidence" value="ECO:0007669"/>
    <property type="project" value="InterPro"/>
</dbReference>
<dbReference type="CDD" id="cd14852">
    <property type="entry name" value="LD-carboxypeptidase"/>
    <property type="match status" value="1"/>
</dbReference>
<feature type="region of interest" description="Disordered" evidence="1">
    <location>
        <begin position="38"/>
        <end position="127"/>
    </location>
</feature>
<keyword evidence="2" id="KW-0812">Transmembrane</keyword>
<dbReference type="Pfam" id="PF02557">
    <property type="entry name" value="VanY"/>
    <property type="match status" value="1"/>
</dbReference>
<protein>
    <submittedName>
        <fullName evidence="4">M15 family metallopeptidase</fullName>
    </submittedName>
</protein>
<evidence type="ECO:0000256" key="1">
    <source>
        <dbReference type="SAM" id="MobiDB-lite"/>
    </source>
</evidence>
<evidence type="ECO:0000313" key="5">
    <source>
        <dbReference type="Proteomes" id="UP000315753"/>
    </source>
</evidence>
<dbReference type="PANTHER" id="PTHR34385:SF1">
    <property type="entry name" value="PEPTIDOGLYCAN L-ALANYL-D-GLUTAMATE ENDOPEPTIDASE CWLK"/>
    <property type="match status" value="1"/>
</dbReference>
<dbReference type="InterPro" id="IPR058193">
    <property type="entry name" value="VanY/YodJ_core_dom"/>
</dbReference>
<feature type="transmembrane region" description="Helical" evidence="2">
    <location>
        <begin position="7"/>
        <end position="28"/>
    </location>
</feature>
<proteinExistence type="predicted"/>
<dbReference type="AlphaFoldDB" id="A0A540V2G8"/>
<dbReference type="Gene3D" id="3.30.1380.10">
    <property type="match status" value="1"/>
</dbReference>
<dbReference type="OrthoDB" id="9792074at2"/>
<dbReference type="RefSeq" id="WP_141602655.1">
    <property type="nucleotide sequence ID" value="NZ_JARMSB010000028.1"/>
</dbReference>
<dbReference type="GO" id="GO:0006508">
    <property type="term" value="P:proteolysis"/>
    <property type="evidence" value="ECO:0007669"/>
    <property type="project" value="InterPro"/>
</dbReference>
<comment type="caution">
    <text evidence="4">The sequence shown here is derived from an EMBL/GenBank/DDBJ whole genome shotgun (WGS) entry which is preliminary data.</text>
</comment>
<dbReference type="InterPro" id="IPR009045">
    <property type="entry name" value="Zn_M74/Hedgehog-like"/>
</dbReference>
<dbReference type="Proteomes" id="UP000315753">
    <property type="component" value="Unassembled WGS sequence"/>
</dbReference>
<dbReference type="SUPFAM" id="SSF55166">
    <property type="entry name" value="Hedgehog/DD-peptidase"/>
    <property type="match status" value="1"/>
</dbReference>
<reference evidence="4 5" key="1">
    <citation type="submission" date="2019-06" db="EMBL/GenBank/DDBJ databases">
        <title>Genome sequence of Ureibacillus terrenus.</title>
        <authorList>
            <person name="Maclea K.S."/>
            <person name="Simoes M."/>
        </authorList>
    </citation>
    <scope>NUCLEOTIDE SEQUENCE [LARGE SCALE GENOMIC DNA]</scope>
    <source>
        <strain evidence="4 5">ATCC BAA-384</strain>
    </source>
</reference>
<feature type="domain" description="D-alanyl-D-alanine carboxypeptidase-like core" evidence="3">
    <location>
        <begin position="155"/>
        <end position="281"/>
    </location>
</feature>
<name>A0A540V2G8_9BACL</name>
<organism evidence="4 5">
    <name type="scientific">Ureibacillus terrenus</name>
    <dbReference type="NCBI Taxonomy" id="118246"/>
    <lineage>
        <taxon>Bacteria</taxon>
        <taxon>Bacillati</taxon>
        <taxon>Bacillota</taxon>
        <taxon>Bacilli</taxon>
        <taxon>Bacillales</taxon>
        <taxon>Caryophanaceae</taxon>
        <taxon>Ureibacillus</taxon>
    </lineage>
</organism>
<evidence type="ECO:0000259" key="3">
    <source>
        <dbReference type="Pfam" id="PF02557"/>
    </source>
</evidence>
<keyword evidence="2" id="KW-0472">Membrane</keyword>
<feature type="compositionally biased region" description="Basic and acidic residues" evidence="1">
    <location>
        <begin position="70"/>
        <end position="81"/>
    </location>
</feature>
<evidence type="ECO:0000256" key="2">
    <source>
        <dbReference type="SAM" id="Phobius"/>
    </source>
</evidence>
<dbReference type="EMBL" id="VIGD01000012">
    <property type="protein sequence ID" value="TQE90413.1"/>
    <property type="molecule type" value="Genomic_DNA"/>
</dbReference>
<gene>
    <name evidence="4" type="ORF">FKZ59_10190</name>
</gene>
<keyword evidence="5" id="KW-1185">Reference proteome</keyword>
<accession>A0A540V2G8</accession>
<dbReference type="InterPro" id="IPR003709">
    <property type="entry name" value="VanY-like_core_dom"/>
</dbReference>
<keyword evidence="2" id="KW-1133">Transmembrane helix</keyword>
<feature type="compositionally biased region" description="Low complexity" evidence="1">
    <location>
        <begin position="82"/>
        <end position="108"/>
    </location>
</feature>